<dbReference type="EC" id="5.3.99.3" evidence="3"/>
<dbReference type="UniPathway" id="UPA00662"/>
<dbReference type="PANTHER" id="PTHR12782">
    <property type="entry name" value="MICROSOMAL PROSTAGLANDIN E SYNTHASE-2"/>
    <property type="match status" value="1"/>
</dbReference>
<dbReference type="Gene3D" id="3.40.30.10">
    <property type="entry name" value="Glutaredoxin"/>
    <property type="match status" value="1"/>
</dbReference>
<evidence type="ECO:0000256" key="3">
    <source>
        <dbReference type="ARBA" id="ARBA00012203"/>
    </source>
</evidence>
<keyword evidence="7" id="KW-0643">Prostaglandin biosynthesis</keyword>
<evidence type="ECO:0000256" key="7">
    <source>
        <dbReference type="ARBA" id="ARBA00022585"/>
    </source>
</evidence>
<proteinExistence type="inferred from homology"/>
<evidence type="ECO:0000256" key="19">
    <source>
        <dbReference type="SAM" id="Phobius"/>
    </source>
</evidence>
<keyword evidence="12 19" id="KW-0472">Membrane</keyword>
<dbReference type="InterPro" id="IPR034334">
    <property type="entry name" value="PGES2"/>
</dbReference>
<comment type="subcellular location">
    <subcellularLocation>
        <location evidence="18">Endomembrane system</location>
        <topology evidence="18">Single-pass membrane protein</topology>
    </subcellularLocation>
</comment>
<keyword evidence="14" id="KW-0413">Isomerase</keyword>
<dbReference type="SUPFAM" id="SSF52833">
    <property type="entry name" value="Thioredoxin-like"/>
    <property type="match status" value="1"/>
</dbReference>
<protein>
    <recommendedName>
        <fullName evidence="4">Prostaglandin E synthase 2</fullName>
        <ecNumber evidence="3">5.3.99.3</ecNumber>
    </recommendedName>
    <alternativeName>
        <fullName evidence="17">Microsomal prostaglandin E synthase 2</fullName>
    </alternativeName>
</protein>
<evidence type="ECO:0000256" key="17">
    <source>
        <dbReference type="ARBA" id="ARBA00031041"/>
    </source>
</evidence>
<dbReference type="Gene3D" id="6.20.200.30">
    <property type="match status" value="1"/>
</dbReference>
<dbReference type="HOGENOM" id="CLU_011226_0_0_1"/>
<dbReference type="GO" id="GO:0005739">
    <property type="term" value="C:mitochondrion"/>
    <property type="evidence" value="ECO:0000318"/>
    <property type="project" value="GO_Central"/>
</dbReference>
<keyword evidence="13" id="KW-0275">Fatty acid biosynthesis</keyword>
<evidence type="ECO:0000256" key="12">
    <source>
        <dbReference type="ARBA" id="ARBA00023136"/>
    </source>
</evidence>
<dbReference type="RefSeq" id="XP_002109412.1">
    <property type="nucleotide sequence ID" value="XM_002109376.1"/>
</dbReference>
<keyword evidence="22" id="KW-1185">Reference proteome</keyword>
<comment type="catalytic activity">
    <reaction evidence="16">
        <text>prostaglandin H2 = prostaglandin E2</text>
        <dbReference type="Rhea" id="RHEA:12893"/>
        <dbReference type="ChEBI" id="CHEBI:57405"/>
        <dbReference type="ChEBI" id="CHEBI:606564"/>
        <dbReference type="EC" id="5.3.99.3"/>
    </reaction>
    <physiologicalReaction direction="left-to-right" evidence="16">
        <dbReference type="Rhea" id="RHEA:12894"/>
    </physiologicalReaction>
</comment>
<dbReference type="STRING" id="10228.B3RP64"/>
<evidence type="ECO:0000256" key="10">
    <source>
        <dbReference type="ARBA" id="ARBA00022989"/>
    </source>
</evidence>
<dbReference type="SFLD" id="SFLDS00019">
    <property type="entry name" value="Glutathione_Transferase_(cytos"/>
    <property type="match status" value="1"/>
</dbReference>
<dbReference type="PhylomeDB" id="B3RP64"/>
<dbReference type="CDD" id="cd03197">
    <property type="entry name" value="GST_C_mPGES2"/>
    <property type="match status" value="1"/>
</dbReference>
<dbReference type="AlphaFoldDB" id="B3RP64"/>
<keyword evidence="10 19" id="KW-1133">Transmembrane helix</keyword>
<dbReference type="PANTHER" id="PTHR12782:SF5">
    <property type="entry name" value="PROSTAGLANDIN E SYNTHASE 2"/>
    <property type="match status" value="1"/>
</dbReference>
<comment type="similarity">
    <text evidence="2">Belongs to the GST superfamily.</text>
</comment>
<dbReference type="Gene3D" id="1.20.1050.10">
    <property type="match status" value="1"/>
</dbReference>
<comment type="pathway">
    <text evidence="1">Lipid metabolism; prostaglandin biosynthesis.</text>
</comment>
<dbReference type="FunCoup" id="B3RP64">
    <property type="interactions" value="1399"/>
</dbReference>
<dbReference type="InterPro" id="IPR011767">
    <property type="entry name" value="GLR_AS"/>
</dbReference>
<comment type="catalytic activity">
    <reaction evidence="15">
        <text>prostaglandin H2 = (12S)-hydroxy-(5Z,8E,10E)-heptadecatrienoate + malonaldehyde</text>
        <dbReference type="Rhea" id="RHEA:48644"/>
        <dbReference type="ChEBI" id="CHEBI:57405"/>
        <dbReference type="ChEBI" id="CHEBI:90694"/>
        <dbReference type="ChEBI" id="CHEBI:566274"/>
    </reaction>
    <physiologicalReaction direction="left-to-right" evidence="15">
        <dbReference type="Rhea" id="RHEA:48645"/>
    </physiologicalReaction>
</comment>
<dbReference type="CTD" id="6751187"/>
<evidence type="ECO:0000256" key="5">
    <source>
        <dbReference type="ARBA" id="ARBA00022501"/>
    </source>
</evidence>
<dbReference type="PROSITE" id="PS51354">
    <property type="entry name" value="GLUTAREDOXIN_2"/>
    <property type="match status" value="1"/>
</dbReference>
<dbReference type="GeneID" id="6751187"/>
<gene>
    <name evidence="21" type="ORF">TRIADDRAFT_63654</name>
</gene>
<evidence type="ECO:0000259" key="20">
    <source>
        <dbReference type="Pfam" id="PF13417"/>
    </source>
</evidence>
<dbReference type="InterPro" id="IPR036249">
    <property type="entry name" value="Thioredoxin-like_sf"/>
</dbReference>
<sequence>MACRIGALSSKLSSQSPFFVQNLTRCNNINSLALLKQNTIGLNSSTRLARNYSTIKTNFRSSAWGSKFAVAGGVALAVCGTAVIVNFISHRHQNVVYAATQSTQGQHNLSVKLYQYQNCPFCCKVRAFLNYYNIPYEVIEVNPLTRSEIKFSKYRKVPIVMVNDIQLNDSSLIVSVLQTFMLRSDQVGLDEIIRYYPELKSTDNKGKEKIEYANRYQIMLGEVDKDPKRKKENKWRQWVDDEFVHTLSPNIYRTPTEAIQAFDYFTEAGRFNWFERFTARYGGAIAMYLVSKGLKRKYNLKDDVRESMYDSASKWVSAVGKKEKFMGGDSPSLADLAVYGVLSAIEGLDAFEDLMKTVPSMKPWYDRTKDAVMSHGGCPKE</sequence>
<feature type="transmembrane region" description="Helical" evidence="19">
    <location>
        <begin position="68"/>
        <end position="88"/>
    </location>
</feature>
<evidence type="ECO:0000256" key="11">
    <source>
        <dbReference type="ARBA" id="ARBA00023098"/>
    </source>
</evidence>
<dbReference type="PROSITE" id="PS00195">
    <property type="entry name" value="GLUTAREDOXIN_1"/>
    <property type="match status" value="1"/>
</dbReference>
<reference evidence="21 22" key="1">
    <citation type="journal article" date="2008" name="Nature">
        <title>The Trichoplax genome and the nature of placozoans.</title>
        <authorList>
            <person name="Srivastava M."/>
            <person name="Begovic E."/>
            <person name="Chapman J."/>
            <person name="Putnam N.H."/>
            <person name="Hellsten U."/>
            <person name="Kawashima T."/>
            <person name="Kuo A."/>
            <person name="Mitros T."/>
            <person name="Salamov A."/>
            <person name="Carpenter M.L."/>
            <person name="Signorovitch A.Y."/>
            <person name="Moreno M.A."/>
            <person name="Kamm K."/>
            <person name="Grimwood J."/>
            <person name="Schmutz J."/>
            <person name="Shapiro H."/>
            <person name="Grigoriev I.V."/>
            <person name="Buss L.W."/>
            <person name="Schierwater B."/>
            <person name="Dellaporta S.L."/>
            <person name="Rokhsar D.S."/>
        </authorList>
    </citation>
    <scope>NUCLEOTIDE SEQUENCE [LARGE SCALE GENOMIC DNA]</scope>
    <source>
        <strain evidence="21 22">Grell-BS-1999</strain>
    </source>
</reference>
<dbReference type="Proteomes" id="UP000009022">
    <property type="component" value="Unassembled WGS sequence"/>
</dbReference>
<dbReference type="OMA" id="DYCLTEG"/>
<dbReference type="EMBL" id="DS985242">
    <property type="protein sequence ID" value="EDV27578.1"/>
    <property type="molecule type" value="Genomic_DNA"/>
</dbReference>
<dbReference type="SFLD" id="SFLDG01182">
    <property type="entry name" value="Prostaglandin_E_synthase_like"/>
    <property type="match status" value="1"/>
</dbReference>
<organism evidence="21 22">
    <name type="scientific">Trichoplax adhaerens</name>
    <name type="common">Trichoplax reptans</name>
    <dbReference type="NCBI Taxonomy" id="10228"/>
    <lineage>
        <taxon>Eukaryota</taxon>
        <taxon>Metazoa</taxon>
        <taxon>Placozoa</taxon>
        <taxon>Uniplacotomia</taxon>
        <taxon>Trichoplacea</taxon>
        <taxon>Trichoplacidae</taxon>
        <taxon>Trichoplax</taxon>
    </lineage>
</organism>
<dbReference type="OrthoDB" id="423541at2759"/>
<keyword evidence="6" id="KW-0444">Lipid biosynthesis</keyword>
<evidence type="ECO:0000256" key="9">
    <source>
        <dbReference type="ARBA" id="ARBA00022832"/>
    </source>
</evidence>
<evidence type="ECO:0000256" key="14">
    <source>
        <dbReference type="ARBA" id="ARBA00023235"/>
    </source>
</evidence>
<dbReference type="SUPFAM" id="SSF47616">
    <property type="entry name" value="GST C-terminal domain-like"/>
    <property type="match status" value="1"/>
</dbReference>
<accession>B3RP64</accession>
<evidence type="ECO:0000256" key="2">
    <source>
        <dbReference type="ARBA" id="ARBA00007409"/>
    </source>
</evidence>
<dbReference type="InterPro" id="IPR036282">
    <property type="entry name" value="Glutathione-S-Trfase_C_sf"/>
</dbReference>
<evidence type="ECO:0000313" key="21">
    <source>
        <dbReference type="EMBL" id="EDV27578.1"/>
    </source>
</evidence>
<dbReference type="KEGG" id="tad:TRIADDRAFT_63654"/>
<dbReference type="GO" id="GO:0050220">
    <property type="term" value="F:prostaglandin-E synthase activity"/>
    <property type="evidence" value="ECO:0000318"/>
    <property type="project" value="GO_Central"/>
</dbReference>
<dbReference type="GO" id="GO:0001516">
    <property type="term" value="P:prostaglandin biosynthetic process"/>
    <property type="evidence" value="ECO:0007669"/>
    <property type="project" value="UniProtKB-UniPathway"/>
</dbReference>
<name>B3RP64_TRIAD</name>
<keyword evidence="9" id="KW-0276">Fatty acid metabolism</keyword>
<evidence type="ECO:0000256" key="8">
    <source>
        <dbReference type="ARBA" id="ARBA00022692"/>
    </source>
</evidence>
<evidence type="ECO:0000256" key="13">
    <source>
        <dbReference type="ARBA" id="ARBA00023160"/>
    </source>
</evidence>
<evidence type="ECO:0000256" key="6">
    <source>
        <dbReference type="ARBA" id="ARBA00022516"/>
    </source>
</evidence>
<evidence type="ECO:0000256" key="18">
    <source>
        <dbReference type="ARBA" id="ARBA00037847"/>
    </source>
</evidence>
<keyword evidence="5" id="KW-0644">Prostaglandin metabolism</keyword>
<dbReference type="GO" id="GO:0012505">
    <property type="term" value="C:endomembrane system"/>
    <property type="evidence" value="ECO:0007669"/>
    <property type="project" value="UniProtKB-SubCell"/>
</dbReference>
<dbReference type="InterPro" id="IPR040079">
    <property type="entry name" value="Glutathione_S-Trfase"/>
</dbReference>
<dbReference type="Pfam" id="PF13417">
    <property type="entry name" value="GST_N_3"/>
    <property type="match status" value="1"/>
</dbReference>
<dbReference type="InterPro" id="IPR004045">
    <property type="entry name" value="Glutathione_S-Trfase_N"/>
</dbReference>
<evidence type="ECO:0000256" key="1">
    <source>
        <dbReference type="ARBA" id="ARBA00004702"/>
    </source>
</evidence>
<dbReference type="eggNOG" id="KOG3029">
    <property type="taxonomic scope" value="Eukaryota"/>
</dbReference>
<keyword evidence="8 19" id="KW-0812">Transmembrane</keyword>
<evidence type="ECO:0000256" key="15">
    <source>
        <dbReference type="ARBA" id="ARBA00023930"/>
    </source>
</evidence>
<dbReference type="SFLD" id="SFLDG01203">
    <property type="entry name" value="Prostaglandin_E_synthase_like1"/>
    <property type="match status" value="1"/>
</dbReference>
<evidence type="ECO:0000256" key="16">
    <source>
        <dbReference type="ARBA" id="ARBA00023931"/>
    </source>
</evidence>
<dbReference type="InParanoid" id="B3RP64"/>
<dbReference type="InterPro" id="IPR034335">
    <property type="entry name" value="PGES2_C"/>
</dbReference>
<evidence type="ECO:0000256" key="4">
    <source>
        <dbReference type="ARBA" id="ARBA00019474"/>
    </source>
</evidence>
<keyword evidence="11" id="KW-0443">Lipid metabolism</keyword>
<evidence type="ECO:0000313" key="22">
    <source>
        <dbReference type="Proteomes" id="UP000009022"/>
    </source>
</evidence>
<feature type="domain" description="GST N-terminal" evidence="20">
    <location>
        <begin position="113"/>
        <end position="177"/>
    </location>
</feature>